<keyword evidence="4" id="KW-1185">Reference proteome</keyword>
<feature type="domain" description="Transposase IS204/IS1001/IS1096/IS1165 zinc-finger" evidence="2">
    <location>
        <begin position="39"/>
        <end position="82"/>
    </location>
</feature>
<dbReference type="InterPro" id="IPR047951">
    <property type="entry name" value="Transpos_ISL3"/>
</dbReference>
<dbReference type="Pfam" id="PF01610">
    <property type="entry name" value="DDE_Tnp_ISL3"/>
    <property type="match status" value="1"/>
</dbReference>
<dbReference type="RefSeq" id="WP_088257643.1">
    <property type="nucleotide sequence ID" value="NZ_NIDE01000014.1"/>
</dbReference>
<accession>A0A225D8B4</accession>
<evidence type="ECO:0000313" key="4">
    <source>
        <dbReference type="Proteomes" id="UP000214646"/>
    </source>
</evidence>
<evidence type="ECO:0000259" key="1">
    <source>
        <dbReference type="Pfam" id="PF01610"/>
    </source>
</evidence>
<evidence type="ECO:0000313" key="3">
    <source>
        <dbReference type="EMBL" id="OWK37801.1"/>
    </source>
</evidence>
<dbReference type="PANTHER" id="PTHR33498:SF1">
    <property type="entry name" value="TRANSPOSASE FOR INSERTION SEQUENCE ELEMENT IS1557"/>
    <property type="match status" value="1"/>
</dbReference>
<feature type="domain" description="Transposase IS204/IS1001/IS1096/IS1165 DDE" evidence="1">
    <location>
        <begin position="153"/>
        <end position="392"/>
    </location>
</feature>
<reference evidence="4" key="1">
    <citation type="submission" date="2017-06" db="EMBL/GenBank/DDBJ databases">
        <title>Genome analysis of Fimbriiglobus ruber SP5, the first member of the order Planctomycetales with confirmed chitinolytic capability.</title>
        <authorList>
            <person name="Ravin N.V."/>
            <person name="Rakitin A.L."/>
            <person name="Ivanova A.A."/>
            <person name="Beletsky A.V."/>
            <person name="Kulichevskaya I.S."/>
            <person name="Mardanov A.V."/>
            <person name="Dedysh S.N."/>
        </authorList>
    </citation>
    <scope>NUCLEOTIDE SEQUENCE [LARGE SCALE GENOMIC DNA]</scope>
    <source>
        <strain evidence="4">SP5</strain>
    </source>
</reference>
<dbReference type="Proteomes" id="UP000214646">
    <property type="component" value="Unassembled WGS sequence"/>
</dbReference>
<dbReference type="InterPro" id="IPR002560">
    <property type="entry name" value="Transposase_DDE"/>
</dbReference>
<organism evidence="3 4">
    <name type="scientific">Fimbriiglobus ruber</name>
    <dbReference type="NCBI Taxonomy" id="1908690"/>
    <lineage>
        <taxon>Bacteria</taxon>
        <taxon>Pseudomonadati</taxon>
        <taxon>Planctomycetota</taxon>
        <taxon>Planctomycetia</taxon>
        <taxon>Gemmatales</taxon>
        <taxon>Gemmataceae</taxon>
        <taxon>Fimbriiglobus</taxon>
    </lineage>
</organism>
<evidence type="ECO:0000259" key="2">
    <source>
        <dbReference type="Pfam" id="PF14690"/>
    </source>
</evidence>
<dbReference type="PANTHER" id="PTHR33498">
    <property type="entry name" value="TRANSPOSASE FOR INSERTION SEQUENCE ELEMENT IS1557"/>
    <property type="match status" value="1"/>
</dbReference>
<dbReference type="NCBIfam" id="NF033550">
    <property type="entry name" value="transpos_ISL3"/>
    <property type="match status" value="1"/>
</dbReference>
<protein>
    <submittedName>
        <fullName evidence="3">Transposase</fullName>
    </submittedName>
</protein>
<dbReference type="AlphaFoldDB" id="A0A225D8B4"/>
<sequence>MSSTVLYRAFGFRQYDGVRTTTADGVLTLHLRQDPTHDRCSYCQSPDVIRHGAEERTVRTVPIGGKPVDLRLPVPRLGCRNCGRIRPAAIRFARPFRRVTHAFGRDARSLRSHMTIPAVADHLQVGWDSIKALFQRHLHTHVAQPKLKKLKRLAIDEIAIGHGHRDLTIVLDLVSGAVVFVGQGKGADALTPFRKRRTAWHAKIEAVATDMSPAYTLAIREHLPRAIHVFDHFRVVKLFHDRLATFGRAWPRAAEGPLGQKLLKGTRWLILKNPENLDETKGERTRWEEALRSNQPLATAYDMKGAFRHFWDQPSVAAATRFLDDWCRRAEASKRSVLEKMAGTVRMHRQGVLNYHRCPISTGPLEGVNNKIRTLQRQAYGYRDHEFFHLRIFALHRAKYVPLG</sequence>
<dbReference type="Pfam" id="PF14690">
    <property type="entry name" value="Zn_ribbon_ISL3"/>
    <property type="match status" value="1"/>
</dbReference>
<dbReference type="EMBL" id="NIDE01000014">
    <property type="protein sequence ID" value="OWK37801.1"/>
    <property type="molecule type" value="Genomic_DNA"/>
</dbReference>
<comment type="caution">
    <text evidence="3">The sequence shown here is derived from an EMBL/GenBank/DDBJ whole genome shotgun (WGS) entry which is preliminary data.</text>
</comment>
<gene>
    <name evidence="3" type="ORF">FRUB_06921</name>
</gene>
<dbReference type="OrthoDB" id="286035at2"/>
<name>A0A225D8B4_9BACT</name>
<proteinExistence type="predicted"/>
<dbReference type="InterPro" id="IPR029261">
    <property type="entry name" value="Transposase_Znf"/>
</dbReference>